<evidence type="ECO:0000313" key="1">
    <source>
        <dbReference type="Ensembl" id="ENSCINP00000031945.1"/>
    </source>
</evidence>
<dbReference type="HOGENOM" id="CLU_2873417_0_0_1"/>
<reference evidence="2" key="1">
    <citation type="journal article" date="2002" name="Science">
        <title>The draft genome of Ciona intestinalis: insights into chordate and vertebrate origins.</title>
        <authorList>
            <person name="Dehal P."/>
            <person name="Satou Y."/>
            <person name="Campbell R.K."/>
            <person name="Chapman J."/>
            <person name="Degnan B."/>
            <person name="De Tomaso A."/>
            <person name="Davidson B."/>
            <person name="Di Gregorio A."/>
            <person name="Gelpke M."/>
            <person name="Goodstein D.M."/>
            <person name="Harafuji N."/>
            <person name="Hastings K.E."/>
            <person name="Ho I."/>
            <person name="Hotta K."/>
            <person name="Huang W."/>
            <person name="Kawashima T."/>
            <person name="Lemaire P."/>
            <person name="Martinez D."/>
            <person name="Meinertzhagen I.A."/>
            <person name="Necula S."/>
            <person name="Nonaka M."/>
            <person name="Putnam N."/>
            <person name="Rash S."/>
            <person name="Saiga H."/>
            <person name="Satake M."/>
            <person name="Terry A."/>
            <person name="Yamada L."/>
            <person name="Wang H.G."/>
            <person name="Awazu S."/>
            <person name="Azumi K."/>
            <person name="Boore J."/>
            <person name="Branno M."/>
            <person name="Chin-Bow S."/>
            <person name="DeSantis R."/>
            <person name="Doyle S."/>
            <person name="Francino P."/>
            <person name="Keys D.N."/>
            <person name="Haga S."/>
            <person name="Hayashi H."/>
            <person name="Hino K."/>
            <person name="Imai K.S."/>
            <person name="Inaba K."/>
            <person name="Kano S."/>
            <person name="Kobayashi K."/>
            <person name="Kobayashi M."/>
            <person name="Lee B.I."/>
            <person name="Makabe K.W."/>
            <person name="Manohar C."/>
            <person name="Matassi G."/>
            <person name="Medina M."/>
            <person name="Mochizuki Y."/>
            <person name="Mount S."/>
            <person name="Morishita T."/>
            <person name="Miura S."/>
            <person name="Nakayama A."/>
            <person name="Nishizaka S."/>
            <person name="Nomoto H."/>
            <person name="Ohta F."/>
            <person name="Oishi K."/>
            <person name="Rigoutsos I."/>
            <person name="Sano M."/>
            <person name="Sasaki A."/>
            <person name="Sasakura Y."/>
            <person name="Shoguchi E."/>
            <person name="Shin-i T."/>
            <person name="Spagnuolo A."/>
            <person name="Stainier D."/>
            <person name="Suzuki M.M."/>
            <person name="Tassy O."/>
            <person name="Takatori N."/>
            <person name="Tokuoka M."/>
            <person name="Yagi K."/>
            <person name="Yoshizaki F."/>
            <person name="Wada S."/>
            <person name="Zhang C."/>
            <person name="Hyatt P.D."/>
            <person name="Larimer F."/>
            <person name="Detter C."/>
            <person name="Doggett N."/>
            <person name="Glavina T."/>
            <person name="Hawkins T."/>
            <person name="Richardson P."/>
            <person name="Lucas S."/>
            <person name="Kohara Y."/>
            <person name="Levine M."/>
            <person name="Satoh N."/>
            <person name="Rokhsar D.S."/>
        </authorList>
    </citation>
    <scope>NUCLEOTIDE SEQUENCE [LARGE SCALE GENOMIC DNA]</scope>
</reference>
<dbReference type="Ensembl" id="ENSCINT00000034007.1">
    <property type="protein sequence ID" value="ENSCINP00000031945.1"/>
    <property type="gene ID" value="ENSCING00000019202.1"/>
</dbReference>
<evidence type="ECO:0000313" key="2">
    <source>
        <dbReference type="Proteomes" id="UP000008144"/>
    </source>
</evidence>
<accession>H2XQL1</accession>
<dbReference type="AlphaFoldDB" id="H2XQL1"/>
<reference evidence="1" key="4">
    <citation type="submission" date="2025-09" db="UniProtKB">
        <authorList>
            <consortium name="Ensembl"/>
        </authorList>
    </citation>
    <scope>IDENTIFICATION</scope>
</reference>
<proteinExistence type="predicted"/>
<protein>
    <submittedName>
        <fullName evidence="1">Uncharacterized protein</fullName>
    </submittedName>
</protein>
<dbReference type="Proteomes" id="UP000008144">
    <property type="component" value="Chromosome 5"/>
</dbReference>
<reference evidence="1" key="3">
    <citation type="submission" date="2025-08" db="UniProtKB">
        <authorList>
            <consortium name="Ensembl"/>
        </authorList>
    </citation>
    <scope>IDENTIFICATION</scope>
</reference>
<organism evidence="1 2">
    <name type="scientific">Ciona intestinalis</name>
    <name type="common">Transparent sea squirt</name>
    <name type="synonym">Ascidia intestinalis</name>
    <dbReference type="NCBI Taxonomy" id="7719"/>
    <lineage>
        <taxon>Eukaryota</taxon>
        <taxon>Metazoa</taxon>
        <taxon>Chordata</taxon>
        <taxon>Tunicata</taxon>
        <taxon>Ascidiacea</taxon>
        <taxon>Phlebobranchia</taxon>
        <taxon>Cionidae</taxon>
        <taxon>Ciona</taxon>
    </lineage>
</organism>
<keyword evidence="2" id="KW-1185">Reference proteome</keyword>
<dbReference type="InParanoid" id="H2XQL1"/>
<name>H2XQL1_CIOIN</name>
<reference evidence="1" key="2">
    <citation type="journal article" date="2008" name="Genome Biol.">
        <title>Improved genome assembly and evidence-based global gene model set for the chordate Ciona intestinalis: new insight into intron and operon populations.</title>
        <authorList>
            <person name="Satou Y."/>
            <person name="Mineta K."/>
            <person name="Ogasawara M."/>
            <person name="Sasakura Y."/>
            <person name="Shoguchi E."/>
            <person name="Ueno K."/>
            <person name="Yamada L."/>
            <person name="Matsumoto J."/>
            <person name="Wasserscheid J."/>
            <person name="Dewar K."/>
            <person name="Wiley G.B."/>
            <person name="Macmil S.L."/>
            <person name="Roe B.A."/>
            <person name="Zeller R.W."/>
            <person name="Hastings K.E."/>
            <person name="Lemaire P."/>
            <person name="Lindquist E."/>
            <person name="Endo T."/>
            <person name="Hotta K."/>
            <person name="Inaba K."/>
        </authorList>
    </citation>
    <scope>NUCLEOTIDE SEQUENCE [LARGE SCALE GENOMIC DNA]</scope>
    <source>
        <strain evidence="1">wild type</strain>
    </source>
</reference>
<dbReference type="EMBL" id="EAAA01002234">
    <property type="status" value="NOT_ANNOTATED_CDS"/>
    <property type="molecule type" value="Genomic_DNA"/>
</dbReference>
<sequence>SKNNFNQLTCSLAARVARVSPTTGNPDFAPASLQFRCGLPNIGGIPGTAVNALRARAYVCKNSC</sequence>